<dbReference type="GeneID" id="33558047"/>
<dbReference type="InterPro" id="IPR032675">
    <property type="entry name" value="LRR_dom_sf"/>
</dbReference>
<dbReference type="SUPFAM" id="SSF48452">
    <property type="entry name" value="TPR-like"/>
    <property type="match status" value="1"/>
</dbReference>
<dbReference type="PANTHER" id="PTHR38926">
    <property type="entry name" value="F-BOX DOMAIN CONTAINING PROTEIN, EXPRESSED"/>
    <property type="match status" value="1"/>
</dbReference>
<reference evidence="3 4" key="1">
    <citation type="submission" date="2017-03" db="EMBL/GenBank/DDBJ databases">
        <title>Widespread Adenine N6-methylation of Active Genes in Fungi.</title>
        <authorList>
            <consortium name="DOE Joint Genome Institute"/>
            <person name="Mondo S.J."/>
            <person name="Dannebaum R.O."/>
            <person name="Kuo R.C."/>
            <person name="Louie K.B."/>
            <person name="Bewick A.J."/>
            <person name="Labutti K."/>
            <person name="Haridas S."/>
            <person name="Kuo A."/>
            <person name="Salamov A."/>
            <person name="Ahrendt S.R."/>
            <person name="Lau R."/>
            <person name="Bowen B.P."/>
            <person name="Lipzen A."/>
            <person name="Sullivan W."/>
            <person name="Andreopoulos W.B."/>
            <person name="Clum A."/>
            <person name="Lindquist E."/>
            <person name="Daum C."/>
            <person name="Northen T.R."/>
            <person name="Ramamoorthy G."/>
            <person name="Schmitz R.J."/>
            <person name="Gryganskyi A."/>
            <person name="Culley D."/>
            <person name="Magnuson J."/>
            <person name="James T.Y."/>
            <person name="O'Malley M.A."/>
            <person name="Stajich J.E."/>
            <person name="Spatafora J.W."/>
            <person name="Visel A."/>
            <person name="Grigoriev I.V."/>
        </authorList>
    </citation>
    <scope>NUCLEOTIDE SEQUENCE [LARGE SCALE GENOMIC DNA]</scope>
    <source>
        <strain evidence="3 4">NRRL Y-17943</strain>
    </source>
</reference>
<evidence type="ECO:0000256" key="2">
    <source>
        <dbReference type="SAM" id="MobiDB-lite"/>
    </source>
</evidence>
<name>A0A1Y1UD24_9TREE</name>
<proteinExistence type="predicted"/>
<accession>A0A1Y1UD24</accession>
<feature type="compositionally biased region" description="Polar residues" evidence="2">
    <location>
        <begin position="772"/>
        <end position="785"/>
    </location>
</feature>
<dbReference type="RefSeq" id="XP_021870080.1">
    <property type="nucleotide sequence ID" value="XM_022016238.1"/>
</dbReference>
<dbReference type="Proteomes" id="UP000193218">
    <property type="component" value="Unassembled WGS sequence"/>
</dbReference>
<protein>
    <recommendedName>
        <fullName evidence="5">F-box domain-containing protein</fullName>
    </recommendedName>
</protein>
<dbReference type="InterPro" id="IPR011990">
    <property type="entry name" value="TPR-like_helical_dom_sf"/>
</dbReference>
<dbReference type="OrthoDB" id="2423701at2759"/>
<sequence length="785" mass="86942">MPTSDSAHHYHVGVEQMKKKEYAAAYASFDKAIMLSRVKSLATFDMRVYAMSRMGSGWINSALERAQKNCEEFDNDVNSWKTWLRLADVLYSKGEFHAADGALNDAVKRMDKLSSAARRANALEIIEKLRDKVRTAYREKQLARKLNAQQVIEEQNKAEKRKRDALRARMNHIKMLPRDTLLMIAEVAVGANPNIGVVMAGVCREWRRTMTPCPQLWKRLVLGSRRPVDKAMLWHQRSGGRLNELSFSETFDASNHVAIAAALRDSLASIKSLSLAETTERLDPYRGRLKSIERLTGKSNNRFGPYLEFGFIHPSTTTLRSLSLQTGRLCVSSNFFGILVPGAAVPGPVLDNIIKHLSTLRSVEMENCEVLGDVFNGTFAMCSRASLFQHLKQAEICKFNAVSWTSYGPVQAPPMLPPGVQAPPNLGRIDLPQLKTYEETAANCQLEGPLFEAIHVPNLTSLHLFDLRSGAQSDALSQLRAPGLVHALPNLISLDIGKSALDQAQLLIVLKDLKSLRFLNLSFCGINNAFLDAIQLKDELSDADQILPHLTALSIAGHETVTTGAVRDFLNSRLPISERIPKRVEKPLAKGPSMFKPTAPKRVIPASQQSLGGSSQRVPATQVKSSSIHSIALSTQPPSSFALSQDPDSLPVNPRIDWLNLDACESIESTAVELWRSRTRFISNWLGVPDYDRIRGKGKWAWDADWTEDCGRGTDLGCHLRPVPGRQGAFEVWHTCRSGWTSLPEDEDSGDSVAAKGKKSADRKKGWHQMPKNVSSTASTLDDAL</sequence>
<evidence type="ECO:0000313" key="3">
    <source>
        <dbReference type="EMBL" id="ORX35951.1"/>
    </source>
</evidence>
<dbReference type="EMBL" id="NBSH01000009">
    <property type="protein sequence ID" value="ORX35951.1"/>
    <property type="molecule type" value="Genomic_DNA"/>
</dbReference>
<evidence type="ECO:0008006" key="5">
    <source>
        <dbReference type="Google" id="ProtNLM"/>
    </source>
</evidence>
<organism evidence="3 4">
    <name type="scientific">Kockovaella imperatae</name>
    <dbReference type="NCBI Taxonomy" id="4999"/>
    <lineage>
        <taxon>Eukaryota</taxon>
        <taxon>Fungi</taxon>
        <taxon>Dikarya</taxon>
        <taxon>Basidiomycota</taxon>
        <taxon>Agaricomycotina</taxon>
        <taxon>Tremellomycetes</taxon>
        <taxon>Tremellales</taxon>
        <taxon>Cuniculitremaceae</taxon>
        <taxon>Kockovaella</taxon>
    </lineage>
</organism>
<comment type="caution">
    <text evidence="3">The sequence shown here is derived from an EMBL/GenBank/DDBJ whole genome shotgun (WGS) entry which is preliminary data.</text>
</comment>
<evidence type="ECO:0000256" key="1">
    <source>
        <dbReference type="SAM" id="Coils"/>
    </source>
</evidence>
<gene>
    <name evidence="3" type="ORF">BD324DRAFT_629622</name>
</gene>
<keyword evidence="1" id="KW-0175">Coiled coil</keyword>
<feature type="region of interest" description="Disordered" evidence="2">
    <location>
        <begin position="743"/>
        <end position="785"/>
    </location>
</feature>
<feature type="coiled-coil region" evidence="1">
    <location>
        <begin position="119"/>
        <end position="169"/>
    </location>
</feature>
<keyword evidence="4" id="KW-1185">Reference proteome</keyword>
<dbReference type="Gene3D" id="1.25.40.10">
    <property type="entry name" value="Tetratricopeptide repeat domain"/>
    <property type="match status" value="1"/>
</dbReference>
<dbReference type="InParanoid" id="A0A1Y1UD24"/>
<dbReference type="AlphaFoldDB" id="A0A1Y1UD24"/>
<dbReference type="Gene3D" id="3.80.10.10">
    <property type="entry name" value="Ribonuclease Inhibitor"/>
    <property type="match status" value="1"/>
</dbReference>
<dbReference type="PANTHER" id="PTHR38926:SF5">
    <property type="entry name" value="F-BOX AND LEUCINE-RICH REPEAT PROTEIN 6"/>
    <property type="match status" value="1"/>
</dbReference>
<dbReference type="SUPFAM" id="SSF52047">
    <property type="entry name" value="RNI-like"/>
    <property type="match status" value="1"/>
</dbReference>
<dbReference type="STRING" id="4999.A0A1Y1UD24"/>
<evidence type="ECO:0000313" key="4">
    <source>
        <dbReference type="Proteomes" id="UP000193218"/>
    </source>
</evidence>